<gene>
    <name evidence="4" type="ORF">CCAX7_16930</name>
</gene>
<dbReference type="Gene3D" id="1.10.10.60">
    <property type="entry name" value="Homeodomain-like"/>
    <property type="match status" value="1"/>
</dbReference>
<dbReference type="Proteomes" id="UP000287394">
    <property type="component" value="Chromosome"/>
</dbReference>
<sequence>MEIKENSSARGRPRAFDADRALDLALQVFWRKGYEGASLSDLTQAMGINRPSLYAAFGNKEELFRKALDRYNQGPASYACDALNEPTARGAVEKLLAGVVNLLTSPENPCGCLLVQGALVSGDDADPIRRKLIAERASGEARLRERLERGVAEGDLPADVDCADLARFLCAVIQGMDVHVTTGTSREELWRIAQMAMRAWPEAEPVAAPAG</sequence>
<dbReference type="PROSITE" id="PS01081">
    <property type="entry name" value="HTH_TETR_1"/>
    <property type="match status" value="1"/>
</dbReference>
<dbReference type="InterPro" id="IPR023772">
    <property type="entry name" value="DNA-bd_HTH_TetR-type_CS"/>
</dbReference>
<proteinExistence type="predicted"/>
<dbReference type="InterPro" id="IPR009057">
    <property type="entry name" value="Homeodomain-like_sf"/>
</dbReference>
<accession>A0A402CYT3</accession>
<dbReference type="GO" id="GO:0003677">
    <property type="term" value="F:DNA binding"/>
    <property type="evidence" value="ECO:0007669"/>
    <property type="project" value="UniProtKB-UniRule"/>
</dbReference>
<dbReference type="PRINTS" id="PR00455">
    <property type="entry name" value="HTHTETR"/>
</dbReference>
<keyword evidence="2" id="KW-0238">DNA-binding</keyword>
<dbReference type="SUPFAM" id="SSF46689">
    <property type="entry name" value="Homeodomain-like"/>
    <property type="match status" value="1"/>
</dbReference>
<dbReference type="EMBL" id="AP025739">
    <property type="protein sequence ID" value="BDI29642.1"/>
    <property type="molecule type" value="Genomic_DNA"/>
</dbReference>
<keyword evidence="1" id="KW-0805">Transcription regulation</keyword>
<evidence type="ECO:0000313" key="4">
    <source>
        <dbReference type="EMBL" id="BDI29642.1"/>
    </source>
</evidence>
<dbReference type="InterPro" id="IPR001647">
    <property type="entry name" value="HTH_TetR"/>
</dbReference>
<dbReference type="AlphaFoldDB" id="A0A402CYT3"/>
<dbReference type="PANTHER" id="PTHR47506">
    <property type="entry name" value="TRANSCRIPTIONAL REGULATORY PROTEIN"/>
    <property type="match status" value="1"/>
</dbReference>
<dbReference type="PROSITE" id="PS50977">
    <property type="entry name" value="HTH_TETR_2"/>
    <property type="match status" value="1"/>
</dbReference>
<dbReference type="OrthoDB" id="116240at2"/>
<dbReference type="RefSeq" id="WP_119322490.1">
    <property type="nucleotide sequence ID" value="NZ_AP025739.1"/>
</dbReference>
<dbReference type="PANTHER" id="PTHR47506:SF1">
    <property type="entry name" value="HTH-TYPE TRANSCRIPTIONAL REGULATOR YJDC"/>
    <property type="match status" value="1"/>
</dbReference>
<dbReference type="SUPFAM" id="SSF48498">
    <property type="entry name" value="Tetracyclin repressor-like, C-terminal domain"/>
    <property type="match status" value="1"/>
</dbReference>
<dbReference type="FunCoup" id="A0A402CYT3">
    <property type="interactions" value="27"/>
</dbReference>
<dbReference type="Gene3D" id="1.10.357.10">
    <property type="entry name" value="Tetracycline Repressor, domain 2"/>
    <property type="match status" value="1"/>
</dbReference>
<evidence type="ECO:0000256" key="3">
    <source>
        <dbReference type="ARBA" id="ARBA00023163"/>
    </source>
</evidence>
<dbReference type="KEGG" id="ccot:CCAX7_16930"/>
<evidence type="ECO:0000256" key="2">
    <source>
        <dbReference type="ARBA" id="ARBA00023125"/>
    </source>
</evidence>
<keyword evidence="3" id="KW-0804">Transcription</keyword>
<keyword evidence="5" id="KW-1185">Reference proteome</keyword>
<evidence type="ECO:0000256" key="1">
    <source>
        <dbReference type="ARBA" id="ARBA00023015"/>
    </source>
</evidence>
<dbReference type="InterPro" id="IPR011075">
    <property type="entry name" value="TetR_C"/>
</dbReference>
<evidence type="ECO:0000313" key="5">
    <source>
        <dbReference type="Proteomes" id="UP000287394"/>
    </source>
</evidence>
<protein>
    <submittedName>
        <fullName evidence="4">TetR family transcriptional regulator</fullName>
    </submittedName>
</protein>
<reference evidence="4 5" key="1">
    <citation type="journal article" date="2019" name="Int. J. Syst. Evol. Microbiol.">
        <title>Capsulimonas corticalis gen. nov., sp. nov., an aerobic capsulated bacterium, of a novel bacterial order, Capsulimonadales ord. nov., of the class Armatimonadia of the phylum Armatimonadetes.</title>
        <authorList>
            <person name="Li J."/>
            <person name="Kudo C."/>
            <person name="Tonouchi A."/>
        </authorList>
    </citation>
    <scope>NUCLEOTIDE SEQUENCE [LARGE SCALE GENOMIC DNA]</scope>
    <source>
        <strain evidence="4 5">AX-7</strain>
    </source>
</reference>
<dbReference type="Pfam" id="PF00440">
    <property type="entry name" value="TetR_N"/>
    <property type="match status" value="1"/>
</dbReference>
<dbReference type="InterPro" id="IPR036271">
    <property type="entry name" value="Tet_transcr_reg_TetR-rel_C_sf"/>
</dbReference>
<dbReference type="Pfam" id="PF16925">
    <property type="entry name" value="TetR_C_13"/>
    <property type="match status" value="1"/>
</dbReference>
<organism evidence="4 5">
    <name type="scientific">Capsulimonas corticalis</name>
    <dbReference type="NCBI Taxonomy" id="2219043"/>
    <lineage>
        <taxon>Bacteria</taxon>
        <taxon>Bacillati</taxon>
        <taxon>Armatimonadota</taxon>
        <taxon>Armatimonadia</taxon>
        <taxon>Capsulimonadales</taxon>
        <taxon>Capsulimonadaceae</taxon>
        <taxon>Capsulimonas</taxon>
    </lineage>
</organism>
<name>A0A402CYT3_9BACT</name>